<dbReference type="OrthoDB" id="1725811at2759"/>
<comment type="caution">
    <text evidence="2">The sequence shown here is derived from an EMBL/GenBank/DDBJ whole genome shotgun (WGS) entry which is preliminary data.</text>
</comment>
<organism evidence="2 3">
    <name type="scientific">Salix dunnii</name>
    <dbReference type="NCBI Taxonomy" id="1413687"/>
    <lineage>
        <taxon>Eukaryota</taxon>
        <taxon>Viridiplantae</taxon>
        <taxon>Streptophyta</taxon>
        <taxon>Embryophyta</taxon>
        <taxon>Tracheophyta</taxon>
        <taxon>Spermatophyta</taxon>
        <taxon>Magnoliopsida</taxon>
        <taxon>eudicotyledons</taxon>
        <taxon>Gunneridae</taxon>
        <taxon>Pentapetalae</taxon>
        <taxon>rosids</taxon>
        <taxon>fabids</taxon>
        <taxon>Malpighiales</taxon>
        <taxon>Salicaceae</taxon>
        <taxon>Saliceae</taxon>
        <taxon>Salix</taxon>
    </lineage>
</organism>
<protein>
    <submittedName>
        <fullName evidence="2">Uncharacterized protein</fullName>
    </submittedName>
</protein>
<gene>
    <name evidence="2" type="ORF">SADUNF_Sadunf11G0069700</name>
</gene>
<accession>A0A835JK40</accession>
<dbReference type="AlphaFoldDB" id="A0A835JK40"/>
<keyword evidence="3" id="KW-1185">Reference proteome</keyword>
<sequence>MLAAGANLNANNMPPINKACAEGIARGQPVDKRRNLAPRIQHDSKEESDEGDDMGTATFLQKFPFTIRHKSGGLNRVADALSRCAHLLVTLAHEIVGFECLKELYKEDEDFKEIWVKCIVKHPVEWTLGSRQNSGEFRRVIFLAAIEERRRELCTKVLYMLAFVEINQNSGIMHCHRLSLVTTALFIVQ</sequence>
<evidence type="ECO:0000313" key="3">
    <source>
        <dbReference type="Proteomes" id="UP000657918"/>
    </source>
</evidence>
<evidence type="ECO:0000256" key="1">
    <source>
        <dbReference type="SAM" id="MobiDB-lite"/>
    </source>
</evidence>
<proteinExistence type="predicted"/>
<evidence type="ECO:0000313" key="2">
    <source>
        <dbReference type="EMBL" id="KAF9672692.1"/>
    </source>
</evidence>
<reference evidence="2 3" key="1">
    <citation type="submission" date="2020-10" db="EMBL/GenBank/DDBJ databases">
        <title>Plant Genome Project.</title>
        <authorList>
            <person name="Zhang R.-G."/>
        </authorList>
    </citation>
    <scope>NUCLEOTIDE SEQUENCE [LARGE SCALE GENOMIC DNA]</scope>
    <source>
        <strain evidence="2">FAFU-HL-1</strain>
        <tissue evidence="2">Leaf</tissue>
    </source>
</reference>
<dbReference type="Proteomes" id="UP000657918">
    <property type="component" value="Chromosome 11"/>
</dbReference>
<feature type="compositionally biased region" description="Basic and acidic residues" evidence="1">
    <location>
        <begin position="31"/>
        <end position="45"/>
    </location>
</feature>
<feature type="region of interest" description="Disordered" evidence="1">
    <location>
        <begin position="31"/>
        <end position="55"/>
    </location>
</feature>
<dbReference type="EMBL" id="JADGMS010000011">
    <property type="protein sequence ID" value="KAF9672692.1"/>
    <property type="molecule type" value="Genomic_DNA"/>
</dbReference>
<name>A0A835JK40_9ROSI</name>